<proteinExistence type="predicted"/>
<dbReference type="Proteomes" id="UP000663870">
    <property type="component" value="Unassembled WGS sequence"/>
</dbReference>
<gene>
    <name evidence="3" type="ORF">JXQ802_LOCUS50855</name>
    <name evidence="2" type="ORF">PYM288_LOCUS34670</name>
</gene>
<evidence type="ECO:0000256" key="1">
    <source>
        <dbReference type="SAM" id="MobiDB-lite"/>
    </source>
</evidence>
<protein>
    <submittedName>
        <fullName evidence="2">Uncharacterized protein</fullName>
    </submittedName>
</protein>
<dbReference type="EMBL" id="CAJNOH010005429">
    <property type="protein sequence ID" value="CAF1397950.1"/>
    <property type="molecule type" value="Genomic_DNA"/>
</dbReference>
<name>A0A815KLS0_9BILA</name>
<keyword evidence="5" id="KW-1185">Reference proteome</keyword>
<dbReference type="Proteomes" id="UP000663854">
    <property type="component" value="Unassembled WGS sequence"/>
</dbReference>
<organism evidence="2 4">
    <name type="scientific">Rotaria sordida</name>
    <dbReference type="NCBI Taxonomy" id="392033"/>
    <lineage>
        <taxon>Eukaryota</taxon>
        <taxon>Metazoa</taxon>
        <taxon>Spiralia</taxon>
        <taxon>Gnathifera</taxon>
        <taxon>Rotifera</taxon>
        <taxon>Eurotatoria</taxon>
        <taxon>Bdelloidea</taxon>
        <taxon>Philodinida</taxon>
        <taxon>Philodinidae</taxon>
        <taxon>Rotaria</taxon>
    </lineage>
</organism>
<evidence type="ECO:0000313" key="2">
    <source>
        <dbReference type="EMBL" id="CAF1397950.1"/>
    </source>
</evidence>
<evidence type="ECO:0000313" key="5">
    <source>
        <dbReference type="Proteomes" id="UP000663870"/>
    </source>
</evidence>
<dbReference type="AlphaFoldDB" id="A0A815KLS0"/>
<comment type="caution">
    <text evidence="2">The sequence shown here is derived from an EMBL/GenBank/DDBJ whole genome shotgun (WGS) entry which is preliminary data.</text>
</comment>
<evidence type="ECO:0000313" key="3">
    <source>
        <dbReference type="EMBL" id="CAF1623240.1"/>
    </source>
</evidence>
<sequence>MNLSINDNDKMILDDYSSSAEKNYEQKDGNSKEENGDIDLIEERRIDENIDEKHLQSLKTKFFLYESDGI</sequence>
<accession>A0A815KLS0</accession>
<dbReference type="EMBL" id="CAJNOL010006920">
    <property type="protein sequence ID" value="CAF1623240.1"/>
    <property type="molecule type" value="Genomic_DNA"/>
</dbReference>
<feature type="region of interest" description="Disordered" evidence="1">
    <location>
        <begin position="1"/>
        <end position="38"/>
    </location>
</feature>
<feature type="compositionally biased region" description="Basic and acidic residues" evidence="1">
    <location>
        <begin position="22"/>
        <end position="38"/>
    </location>
</feature>
<evidence type="ECO:0000313" key="4">
    <source>
        <dbReference type="Proteomes" id="UP000663854"/>
    </source>
</evidence>
<reference evidence="2" key="1">
    <citation type="submission" date="2021-02" db="EMBL/GenBank/DDBJ databases">
        <authorList>
            <person name="Nowell W R."/>
        </authorList>
    </citation>
    <scope>NUCLEOTIDE SEQUENCE</scope>
</reference>